<dbReference type="FunFam" id="1.10.510.10:FF:000571">
    <property type="entry name" value="Maternal embryonic leucine zipper kinase"/>
    <property type="match status" value="1"/>
</dbReference>
<dbReference type="InterPro" id="IPR017441">
    <property type="entry name" value="Protein_kinase_ATP_BS"/>
</dbReference>
<dbReference type="InterPro" id="IPR050205">
    <property type="entry name" value="CDPK_Ser/Thr_kinases"/>
</dbReference>
<dbReference type="InterPro" id="IPR011009">
    <property type="entry name" value="Kinase-like_dom_sf"/>
</dbReference>
<dbReference type="InterPro" id="IPR000719">
    <property type="entry name" value="Prot_kinase_dom"/>
</dbReference>
<feature type="region of interest" description="Disordered" evidence="7">
    <location>
        <begin position="696"/>
        <end position="739"/>
    </location>
</feature>
<keyword evidence="2" id="KW-0808">Transferase</keyword>
<keyword evidence="3 6" id="KW-0547">Nucleotide-binding</keyword>
<dbReference type="SMART" id="SM00220">
    <property type="entry name" value="S_TKc"/>
    <property type="match status" value="2"/>
</dbReference>
<evidence type="ECO:0000256" key="3">
    <source>
        <dbReference type="ARBA" id="ARBA00022741"/>
    </source>
</evidence>
<organism evidence="9 10">
    <name type="scientific">Rhodosorus marinus</name>
    <dbReference type="NCBI Taxonomy" id="101924"/>
    <lineage>
        <taxon>Eukaryota</taxon>
        <taxon>Rhodophyta</taxon>
        <taxon>Stylonematophyceae</taxon>
        <taxon>Stylonematales</taxon>
        <taxon>Stylonemataceae</taxon>
        <taxon>Rhodosorus</taxon>
    </lineage>
</organism>
<dbReference type="GO" id="GO:0004674">
    <property type="term" value="F:protein serine/threonine kinase activity"/>
    <property type="evidence" value="ECO:0007669"/>
    <property type="project" value="UniProtKB-KW"/>
</dbReference>
<dbReference type="Proteomes" id="UP001157974">
    <property type="component" value="Unassembled WGS sequence"/>
</dbReference>
<dbReference type="SUPFAM" id="SSF56112">
    <property type="entry name" value="Protein kinase-like (PK-like)"/>
    <property type="match status" value="2"/>
</dbReference>
<dbReference type="PROSITE" id="PS50011">
    <property type="entry name" value="PROTEIN_KINASE_DOM"/>
    <property type="match status" value="2"/>
</dbReference>
<feature type="domain" description="Protein kinase" evidence="8">
    <location>
        <begin position="29"/>
        <end position="295"/>
    </location>
</feature>
<name>A0AAV8UL80_9RHOD</name>
<keyword evidence="5 6" id="KW-0067">ATP-binding</keyword>
<dbReference type="AlphaFoldDB" id="A0AAV8UL80"/>
<evidence type="ECO:0000256" key="2">
    <source>
        <dbReference type="ARBA" id="ARBA00022679"/>
    </source>
</evidence>
<dbReference type="Gene3D" id="1.10.510.10">
    <property type="entry name" value="Transferase(Phosphotransferase) domain 1"/>
    <property type="match status" value="2"/>
</dbReference>
<dbReference type="PANTHER" id="PTHR24349">
    <property type="entry name" value="SERINE/THREONINE-PROTEIN KINASE"/>
    <property type="match status" value="1"/>
</dbReference>
<dbReference type="PROSITE" id="PS00108">
    <property type="entry name" value="PROTEIN_KINASE_ST"/>
    <property type="match status" value="1"/>
</dbReference>
<sequence>MASRDEHLTNQTRVLAEEFFAEGSVHKRWEIGQLLRSSRYCEFFEAAERGGKKENALCKKIPFKELDSFQKKNVTSEIQVIKKITRADKLHRCQHIIEVYVNGDDLLMILERLTGEDLFDRLSKAEGGLSEDEVRSHAKIMLEALILLQQLGCAHRNIKPEVFKFSRPDELGELRMSDFSFGYQSDNPNKLIKQLCGTPPYLPPEICRNQFYKPVLADMWSFGASLYVLFSGTFPFGSGDKLDPLFNRIQNAQPSFSGAKWRSISEPAKDLICKLLKKEPEERLSAAEAVDSPFMRYATLRQRFRYAQIKVIAMNRLMQFLVEDAEPTGLADTNEVSSLPKEVLSPKALPAKTETTITEGAAKSRFSKAAGALFTEGSVHERWDVDEKVLGKGAFGEVVTGRAKDNSEVQVAIKNMRLRGVPEEQLALFEGECASLRLLCDMDTSHRLLRAYEVSEHNNTLSIVLELCRGGPLFDRIVKKGTYSEMDAARDLRKMLEDIKFLHSIGIAHRDIKPENFMFTKEGVSQLKLIDFGFAIYSEDPEHMVNDFLGTIQYLPPEIVRRQWYQPKKADIWSLGVVVYVMFCGRFPFGNAMGKNVEMLFQRIVRKEPDFRGGAWVHVSESCKDLVRWMLNKNPRLRPTAEEALKHPWLRSTELSTQSLKASVDELQAFQIRSKFRVALFRMVALRNIGGAIYDVSQQRSSEESSKSTEPKSEGSTTEKPADQDVNRPASEEKNGMKS</sequence>
<evidence type="ECO:0000256" key="5">
    <source>
        <dbReference type="ARBA" id="ARBA00022840"/>
    </source>
</evidence>
<evidence type="ECO:0000313" key="10">
    <source>
        <dbReference type="Proteomes" id="UP001157974"/>
    </source>
</evidence>
<feature type="domain" description="Protein kinase" evidence="8">
    <location>
        <begin position="384"/>
        <end position="650"/>
    </location>
</feature>
<evidence type="ECO:0000256" key="1">
    <source>
        <dbReference type="ARBA" id="ARBA00022527"/>
    </source>
</evidence>
<keyword evidence="10" id="KW-1185">Reference proteome</keyword>
<feature type="binding site" evidence="6">
    <location>
        <position position="414"/>
    </location>
    <ligand>
        <name>ATP</name>
        <dbReference type="ChEBI" id="CHEBI:30616"/>
    </ligand>
</feature>
<dbReference type="InterPro" id="IPR008271">
    <property type="entry name" value="Ser/Thr_kinase_AS"/>
</dbReference>
<feature type="compositionally biased region" description="Basic and acidic residues" evidence="7">
    <location>
        <begin position="701"/>
        <end position="713"/>
    </location>
</feature>
<feature type="compositionally biased region" description="Basic and acidic residues" evidence="7">
    <location>
        <begin position="720"/>
        <end position="739"/>
    </location>
</feature>
<dbReference type="Pfam" id="PF00069">
    <property type="entry name" value="Pkinase"/>
    <property type="match status" value="2"/>
</dbReference>
<accession>A0AAV8UL80</accession>
<gene>
    <name evidence="9" type="ORF">NDN08_004073</name>
</gene>
<evidence type="ECO:0000256" key="6">
    <source>
        <dbReference type="PROSITE-ProRule" id="PRU10141"/>
    </source>
</evidence>
<proteinExistence type="predicted"/>
<dbReference type="EMBL" id="JAMWBK010000010">
    <property type="protein sequence ID" value="KAJ8901868.1"/>
    <property type="molecule type" value="Genomic_DNA"/>
</dbReference>
<evidence type="ECO:0000259" key="8">
    <source>
        <dbReference type="PROSITE" id="PS50011"/>
    </source>
</evidence>
<protein>
    <recommendedName>
        <fullName evidence="8">Protein kinase domain-containing protein</fullName>
    </recommendedName>
</protein>
<dbReference type="PROSITE" id="PS00107">
    <property type="entry name" value="PROTEIN_KINASE_ATP"/>
    <property type="match status" value="1"/>
</dbReference>
<reference evidence="9 10" key="1">
    <citation type="journal article" date="2023" name="Nat. Commun.">
        <title>Origin of minicircular mitochondrial genomes in red algae.</title>
        <authorList>
            <person name="Lee Y."/>
            <person name="Cho C.H."/>
            <person name="Lee Y.M."/>
            <person name="Park S.I."/>
            <person name="Yang J.H."/>
            <person name="West J.A."/>
            <person name="Bhattacharya D."/>
            <person name="Yoon H.S."/>
        </authorList>
    </citation>
    <scope>NUCLEOTIDE SEQUENCE [LARGE SCALE GENOMIC DNA]</scope>
    <source>
        <strain evidence="9 10">CCMP1338</strain>
        <tissue evidence="9">Whole cell</tissue>
    </source>
</reference>
<evidence type="ECO:0000256" key="4">
    <source>
        <dbReference type="ARBA" id="ARBA00022777"/>
    </source>
</evidence>
<comment type="caution">
    <text evidence="9">The sequence shown here is derived from an EMBL/GenBank/DDBJ whole genome shotgun (WGS) entry which is preliminary data.</text>
</comment>
<dbReference type="GO" id="GO:0005524">
    <property type="term" value="F:ATP binding"/>
    <property type="evidence" value="ECO:0007669"/>
    <property type="project" value="UniProtKB-UniRule"/>
</dbReference>
<evidence type="ECO:0000313" key="9">
    <source>
        <dbReference type="EMBL" id="KAJ8901868.1"/>
    </source>
</evidence>
<evidence type="ECO:0000256" key="7">
    <source>
        <dbReference type="SAM" id="MobiDB-lite"/>
    </source>
</evidence>
<keyword evidence="1" id="KW-0723">Serine/threonine-protein kinase</keyword>
<keyword evidence="4" id="KW-0418">Kinase</keyword>